<dbReference type="AlphaFoldDB" id="A0AAU9PU49"/>
<keyword evidence="2" id="KW-1185">Reference proteome</keyword>
<proteinExistence type="predicted"/>
<protein>
    <submittedName>
        <fullName evidence="1">Uncharacterized protein</fullName>
    </submittedName>
</protein>
<evidence type="ECO:0000313" key="2">
    <source>
        <dbReference type="Proteomes" id="UP001157418"/>
    </source>
</evidence>
<dbReference type="Proteomes" id="UP001157418">
    <property type="component" value="Unassembled WGS sequence"/>
</dbReference>
<gene>
    <name evidence="1" type="ORF">LVIROSA_LOCUS38719</name>
</gene>
<comment type="caution">
    <text evidence="1">The sequence shown here is derived from an EMBL/GenBank/DDBJ whole genome shotgun (WGS) entry which is preliminary data.</text>
</comment>
<dbReference type="EMBL" id="CAKMRJ010005745">
    <property type="protein sequence ID" value="CAH1453478.1"/>
    <property type="molecule type" value="Genomic_DNA"/>
</dbReference>
<organism evidence="1 2">
    <name type="scientific">Lactuca virosa</name>
    <dbReference type="NCBI Taxonomy" id="75947"/>
    <lineage>
        <taxon>Eukaryota</taxon>
        <taxon>Viridiplantae</taxon>
        <taxon>Streptophyta</taxon>
        <taxon>Embryophyta</taxon>
        <taxon>Tracheophyta</taxon>
        <taxon>Spermatophyta</taxon>
        <taxon>Magnoliopsida</taxon>
        <taxon>eudicotyledons</taxon>
        <taxon>Gunneridae</taxon>
        <taxon>Pentapetalae</taxon>
        <taxon>asterids</taxon>
        <taxon>campanulids</taxon>
        <taxon>Asterales</taxon>
        <taxon>Asteraceae</taxon>
        <taxon>Cichorioideae</taxon>
        <taxon>Cichorieae</taxon>
        <taxon>Lactucinae</taxon>
        <taxon>Lactuca</taxon>
    </lineage>
</organism>
<sequence>MAHAEELWSEASTSKQEVLFHQHLAEQRFEELHWIVREGISSSVPYVLNSEEFSTMNATLQSAAIELGLLRDFLQMKIKYSVEFDGKEVLYSYPNVEDDILQRFFYLTNYDYLFLKMQNTGSMDAGLLKKHLEDSDLTTDDD</sequence>
<reference evidence="1 2" key="1">
    <citation type="submission" date="2022-01" db="EMBL/GenBank/DDBJ databases">
        <authorList>
            <person name="Xiong W."/>
            <person name="Schranz E."/>
        </authorList>
    </citation>
    <scope>NUCLEOTIDE SEQUENCE [LARGE SCALE GENOMIC DNA]</scope>
</reference>
<name>A0AAU9PU49_9ASTR</name>
<evidence type="ECO:0000313" key="1">
    <source>
        <dbReference type="EMBL" id="CAH1453478.1"/>
    </source>
</evidence>
<accession>A0AAU9PU49</accession>